<proteinExistence type="predicted"/>
<name>Q1IUN8_KORVE</name>
<keyword evidence="1" id="KW-0472">Membrane</keyword>
<reference evidence="2 3" key="1">
    <citation type="journal article" date="2009" name="Appl. Environ. Microbiol.">
        <title>Three genomes from the phylum Acidobacteria provide insight into the lifestyles of these microorganisms in soils.</title>
        <authorList>
            <person name="Ward N.L."/>
            <person name="Challacombe J.F."/>
            <person name="Janssen P.H."/>
            <person name="Henrissat B."/>
            <person name="Coutinho P.M."/>
            <person name="Wu M."/>
            <person name="Xie G."/>
            <person name="Haft D.H."/>
            <person name="Sait M."/>
            <person name="Badger J."/>
            <person name="Barabote R.D."/>
            <person name="Bradley B."/>
            <person name="Brettin T.S."/>
            <person name="Brinkac L.M."/>
            <person name="Bruce D."/>
            <person name="Creasy T."/>
            <person name="Daugherty S.C."/>
            <person name="Davidsen T.M."/>
            <person name="DeBoy R.T."/>
            <person name="Detter J.C."/>
            <person name="Dodson R.J."/>
            <person name="Durkin A.S."/>
            <person name="Ganapathy A."/>
            <person name="Gwinn-Giglio M."/>
            <person name="Han C.S."/>
            <person name="Khouri H."/>
            <person name="Kiss H."/>
            <person name="Kothari S.P."/>
            <person name="Madupu R."/>
            <person name="Nelson K.E."/>
            <person name="Nelson W.C."/>
            <person name="Paulsen I."/>
            <person name="Penn K."/>
            <person name="Ren Q."/>
            <person name="Rosovitz M.J."/>
            <person name="Selengut J.D."/>
            <person name="Shrivastava S."/>
            <person name="Sullivan S.A."/>
            <person name="Tapia R."/>
            <person name="Thompson L.S."/>
            <person name="Watkins K.L."/>
            <person name="Yang Q."/>
            <person name="Yu C."/>
            <person name="Zafar N."/>
            <person name="Zhou L."/>
            <person name="Kuske C.R."/>
        </authorList>
    </citation>
    <scope>NUCLEOTIDE SEQUENCE [LARGE SCALE GENOMIC DNA]</scope>
    <source>
        <strain evidence="2 3">Ellin345</strain>
    </source>
</reference>
<dbReference type="EMBL" id="CP000360">
    <property type="protein sequence ID" value="ABF39412.1"/>
    <property type="molecule type" value="Genomic_DNA"/>
</dbReference>
<dbReference type="KEGG" id="aba:Acid345_0407"/>
<dbReference type="RefSeq" id="WP_011521214.1">
    <property type="nucleotide sequence ID" value="NC_008009.1"/>
</dbReference>
<keyword evidence="1" id="KW-0812">Transmembrane</keyword>
<gene>
    <name evidence="2" type="ordered locus">Acid345_0407</name>
</gene>
<evidence type="ECO:0000313" key="3">
    <source>
        <dbReference type="Proteomes" id="UP000002432"/>
    </source>
</evidence>
<keyword evidence="1" id="KW-1133">Transmembrane helix</keyword>
<evidence type="ECO:0000256" key="1">
    <source>
        <dbReference type="SAM" id="Phobius"/>
    </source>
</evidence>
<feature type="transmembrane region" description="Helical" evidence="1">
    <location>
        <begin position="84"/>
        <end position="106"/>
    </location>
</feature>
<dbReference type="EnsemblBacteria" id="ABF39412">
    <property type="protein sequence ID" value="ABF39412"/>
    <property type="gene ID" value="Acid345_0407"/>
</dbReference>
<dbReference type="AlphaFoldDB" id="Q1IUN8"/>
<keyword evidence="3" id="KW-1185">Reference proteome</keyword>
<sequence>MINEIHTRNGKSIADVLNDFKNEVHRAVLTRAQLFVEEIKQKAVSIKASLPMLVMASIFLLTAWFLFTAAIVTLIAAAIPGNPWAYPIAFGAVMVLYALIGGILAMTGMKALRKNNLTPEKTIRVLREDGILLETEARRIA</sequence>
<feature type="transmembrane region" description="Helical" evidence="1">
    <location>
        <begin position="50"/>
        <end position="78"/>
    </location>
</feature>
<dbReference type="InterPro" id="IPR009937">
    <property type="entry name" value="Phage_holin_3_6"/>
</dbReference>
<protein>
    <submittedName>
        <fullName evidence="2">Integral membrane protein</fullName>
    </submittedName>
</protein>
<evidence type="ECO:0000313" key="2">
    <source>
        <dbReference type="EMBL" id="ABF39412.1"/>
    </source>
</evidence>
<dbReference type="STRING" id="204669.Acid345_0407"/>
<dbReference type="HOGENOM" id="CLU_1822795_0_0_0"/>
<dbReference type="Pfam" id="PF07332">
    <property type="entry name" value="Phage_holin_3_6"/>
    <property type="match status" value="1"/>
</dbReference>
<dbReference type="Proteomes" id="UP000002432">
    <property type="component" value="Chromosome"/>
</dbReference>
<organism evidence="2 3">
    <name type="scientific">Koribacter versatilis (strain Ellin345)</name>
    <dbReference type="NCBI Taxonomy" id="204669"/>
    <lineage>
        <taxon>Bacteria</taxon>
        <taxon>Pseudomonadati</taxon>
        <taxon>Acidobacteriota</taxon>
        <taxon>Terriglobia</taxon>
        <taxon>Terriglobales</taxon>
        <taxon>Candidatus Korobacteraceae</taxon>
        <taxon>Candidatus Korobacter</taxon>
    </lineage>
</organism>
<accession>Q1IUN8</accession>